<keyword evidence="4" id="KW-0804">Transcription</keyword>
<name>B9YZL5_9NEIS</name>
<gene>
    <name evidence="6" type="ORF">FuraDRAFT_0550</name>
</gene>
<dbReference type="PROSITE" id="PS50931">
    <property type="entry name" value="HTH_LYSR"/>
    <property type="match status" value="1"/>
</dbReference>
<dbReference type="InterPro" id="IPR000847">
    <property type="entry name" value="LysR_HTH_N"/>
</dbReference>
<evidence type="ECO:0000313" key="7">
    <source>
        <dbReference type="Proteomes" id="UP000003165"/>
    </source>
</evidence>
<dbReference type="Gene3D" id="1.10.10.10">
    <property type="entry name" value="Winged helix-like DNA-binding domain superfamily/Winged helix DNA-binding domain"/>
    <property type="match status" value="1"/>
</dbReference>
<dbReference type="InterPro" id="IPR005119">
    <property type="entry name" value="LysR_subst-bd"/>
</dbReference>
<dbReference type="PANTHER" id="PTHR30427:SF1">
    <property type="entry name" value="TRANSCRIPTIONAL ACTIVATOR PROTEIN LYSR"/>
    <property type="match status" value="1"/>
</dbReference>
<dbReference type="Proteomes" id="UP000003165">
    <property type="component" value="Unassembled WGS sequence"/>
</dbReference>
<protein>
    <submittedName>
        <fullName evidence="6">Transcriptional regulator, LysR family</fullName>
    </submittedName>
</protein>
<dbReference type="PANTHER" id="PTHR30427">
    <property type="entry name" value="TRANSCRIPTIONAL ACTIVATOR PROTEIN LYSR"/>
    <property type="match status" value="1"/>
</dbReference>
<evidence type="ECO:0000256" key="4">
    <source>
        <dbReference type="ARBA" id="ARBA00023163"/>
    </source>
</evidence>
<proteinExistence type="inferred from homology"/>
<dbReference type="Pfam" id="PF00126">
    <property type="entry name" value="HTH_1"/>
    <property type="match status" value="1"/>
</dbReference>
<feature type="domain" description="HTH lysR-type" evidence="5">
    <location>
        <begin position="2"/>
        <end position="59"/>
    </location>
</feature>
<dbReference type="GO" id="GO:0010628">
    <property type="term" value="P:positive regulation of gene expression"/>
    <property type="evidence" value="ECO:0007669"/>
    <property type="project" value="TreeGrafter"/>
</dbReference>
<dbReference type="Gene3D" id="3.40.190.10">
    <property type="entry name" value="Periplasmic binding protein-like II"/>
    <property type="match status" value="2"/>
</dbReference>
<dbReference type="GO" id="GO:0003700">
    <property type="term" value="F:DNA-binding transcription factor activity"/>
    <property type="evidence" value="ECO:0007669"/>
    <property type="project" value="InterPro"/>
</dbReference>
<comment type="caution">
    <text evidence="6">The sequence shown here is derived from an EMBL/GenBank/DDBJ whole genome shotgun (WGS) entry which is preliminary data.</text>
</comment>
<keyword evidence="3" id="KW-0238">DNA-binding</keyword>
<comment type="similarity">
    <text evidence="1">Belongs to the LysR transcriptional regulatory family.</text>
</comment>
<evidence type="ECO:0000259" key="5">
    <source>
        <dbReference type="PROSITE" id="PS50931"/>
    </source>
</evidence>
<keyword evidence="7" id="KW-1185">Reference proteome</keyword>
<evidence type="ECO:0000256" key="1">
    <source>
        <dbReference type="ARBA" id="ARBA00009437"/>
    </source>
</evidence>
<dbReference type="AlphaFoldDB" id="B9YZL5"/>
<dbReference type="Pfam" id="PF03466">
    <property type="entry name" value="LysR_substrate"/>
    <property type="match status" value="1"/>
</dbReference>
<dbReference type="SUPFAM" id="SSF53850">
    <property type="entry name" value="Periplasmic binding protein-like II"/>
    <property type="match status" value="1"/>
</dbReference>
<evidence type="ECO:0000313" key="6">
    <source>
        <dbReference type="EMBL" id="EEG10568.1"/>
    </source>
</evidence>
<organism evidence="6 7">
    <name type="scientific">Pseudogulbenkiania ferrooxidans 2002</name>
    <dbReference type="NCBI Taxonomy" id="279714"/>
    <lineage>
        <taxon>Bacteria</taxon>
        <taxon>Pseudomonadati</taxon>
        <taxon>Pseudomonadota</taxon>
        <taxon>Betaproteobacteria</taxon>
        <taxon>Neisseriales</taxon>
        <taxon>Chromobacteriaceae</taxon>
        <taxon>Pseudogulbenkiania</taxon>
    </lineage>
</organism>
<dbReference type="EMBL" id="ACIS01000001">
    <property type="protein sequence ID" value="EEG10568.1"/>
    <property type="molecule type" value="Genomic_DNA"/>
</dbReference>
<reference evidence="6 7" key="1">
    <citation type="submission" date="2009-02" db="EMBL/GenBank/DDBJ databases">
        <title>Sequencing of the draft genome and assembly of Lutiella nitroferrum 2002.</title>
        <authorList>
            <consortium name="US DOE Joint Genome Institute (JGI-PGF)"/>
            <person name="Lucas S."/>
            <person name="Copeland A."/>
            <person name="Lapidus A."/>
            <person name="Glavina del Rio T."/>
            <person name="Tice H."/>
            <person name="Bruce D."/>
            <person name="Goodwin L."/>
            <person name="Pitluck S."/>
            <person name="Larimer F."/>
            <person name="Land M.L."/>
            <person name="Hauser L."/>
            <person name="Coates J.D."/>
        </authorList>
    </citation>
    <scope>NUCLEOTIDE SEQUENCE [LARGE SCALE GENOMIC DNA]</scope>
    <source>
        <strain evidence="6 7">2002</strain>
    </source>
</reference>
<dbReference type="SUPFAM" id="SSF46785">
    <property type="entry name" value="Winged helix' DNA-binding domain"/>
    <property type="match status" value="1"/>
</dbReference>
<evidence type="ECO:0000256" key="2">
    <source>
        <dbReference type="ARBA" id="ARBA00023015"/>
    </source>
</evidence>
<dbReference type="InterPro" id="IPR036388">
    <property type="entry name" value="WH-like_DNA-bd_sf"/>
</dbReference>
<evidence type="ECO:0000256" key="3">
    <source>
        <dbReference type="ARBA" id="ARBA00023125"/>
    </source>
</evidence>
<dbReference type="GO" id="GO:0043565">
    <property type="term" value="F:sequence-specific DNA binding"/>
    <property type="evidence" value="ECO:0007669"/>
    <property type="project" value="TreeGrafter"/>
</dbReference>
<accession>B9YZL5</accession>
<keyword evidence="2" id="KW-0805">Transcription regulation</keyword>
<dbReference type="RefSeq" id="WP_008952570.1">
    <property type="nucleotide sequence ID" value="NZ_ACIS01000001.1"/>
</dbReference>
<sequence length="310" mass="34796">MIRFRQVEAFRCLMVTGTSVGAARRMHITQPAISRLIADLEADLGFRLFNRTKGRLEPTMAAVRFYRAVEENFLGLERLRQAAETIRQEASEGLTVACQPVLSTGLLPPILREFLKRRPGLPVKIDTVNSPEILVRLQELKTDIAVCQAFPPLAGIEMEPLLEGNVLCAMPASHPLAKKEMIVPEDLHEQDVIGWLPEGPLSRGMEEVYLPDRSIRPRYTIRTHTSHTRYAMVASGFGISIVEPFAAPVWLPHGVVVRPFQTEVRYQYVLAYPSTGIRSDIAHDFREAALTVAREHDFGHVTRKDSAQPV</sequence>
<dbReference type="eggNOG" id="COG0583">
    <property type="taxonomic scope" value="Bacteria"/>
</dbReference>
<dbReference type="PRINTS" id="PR00039">
    <property type="entry name" value="HTHLYSR"/>
</dbReference>
<dbReference type="InterPro" id="IPR036390">
    <property type="entry name" value="WH_DNA-bd_sf"/>
</dbReference>